<sequence length="235" mass="24059">MTGNCARRGPGSRLALLIARVSLFSGLCVGGWLGGSSAAEAVELPDVEQPRIEITPARPDVAPPRLDDLRPVLDEVQRPEPAQPDVVEIEPPAPLDAQESESPAAIEEPVPTPAAAPTAPPPVQQPSAAPPRPAQAVLLPAEPVAVPRTHPRSPAEPRAPTEPESADEAPLDDGDHDTSPQPAPGTGGGVNDLRSALVVLPTGPSLTRPSAVSSTRPENRPVAGLASAEPSASPD</sequence>
<dbReference type="AlphaFoldDB" id="A0A1I4QDV4"/>
<dbReference type="RefSeq" id="WP_143121521.1">
    <property type="nucleotide sequence ID" value="NZ_FOUP01000001.1"/>
</dbReference>
<evidence type="ECO:0000313" key="5">
    <source>
        <dbReference type="Proteomes" id="UP000270697"/>
    </source>
</evidence>
<organism evidence="3 4">
    <name type="scientific">Saccharopolyspora antimicrobica</name>
    <dbReference type="NCBI Taxonomy" id="455193"/>
    <lineage>
        <taxon>Bacteria</taxon>
        <taxon>Bacillati</taxon>
        <taxon>Actinomycetota</taxon>
        <taxon>Actinomycetes</taxon>
        <taxon>Pseudonocardiales</taxon>
        <taxon>Pseudonocardiaceae</taxon>
        <taxon>Saccharopolyspora</taxon>
    </lineage>
</organism>
<proteinExistence type="predicted"/>
<evidence type="ECO:0000313" key="4">
    <source>
        <dbReference type="Proteomes" id="UP000199398"/>
    </source>
</evidence>
<keyword evidence="5" id="KW-1185">Reference proteome</keyword>
<dbReference type="EMBL" id="FOUP01000001">
    <property type="protein sequence ID" value="SFM37905.1"/>
    <property type="molecule type" value="Genomic_DNA"/>
</dbReference>
<dbReference type="EMBL" id="RBXX01000002">
    <property type="protein sequence ID" value="RKT84879.1"/>
    <property type="molecule type" value="Genomic_DNA"/>
</dbReference>
<reference evidence="2 5" key="2">
    <citation type="submission" date="2018-10" db="EMBL/GenBank/DDBJ databases">
        <title>Sequencing the genomes of 1000 actinobacteria strains.</title>
        <authorList>
            <person name="Klenk H.-P."/>
        </authorList>
    </citation>
    <scope>NUCLEOTIDE SEQUENCE [LARGE SCALE GENOMIC DNA]</scope>
    <source>
        <strain evidence="2 5">DSM 45119</strain>
    </source>
</reference>
<evidence type="ECO:0000313" key="3">
    <source>
        <dbReference type="EMBL" id="SFM37905.1"/>
    </source>
</evidence>
<dbReference type="Proteomes" id="UP000270697">
    <property type="component" value="Unassembled WGS sequence"/>
</dbReference>
<reference evidence="3 4" key="1">
    <citation type="submission" date="2016-10" db="EMBL/GenBank/DDBJ databases">
        <authorList>
            <person name="de Groot N.N."/>
        </authorList>
    </citation>
    <scope>NUCLEOTIDE SEQUENCE [LARGE SCALE GENOMIC DNA]</scope>
    <source>
        <strain evidence="3 4">CPCC 201259</strain>
    </source>
</reference>
<feature type="compositionally biased region" description="Pro residues" evidence="1">
    <location>
        <begin position="110"/>
        <end position="133"/>
    </location>
</feature>
<evidence type="ECO:0000313" key="2">
    <source>
        <dbReference type="EMBL" id="RKT84879.1"/>
    </source>
</evidence>
<feature type="compositionally biased region" description="Acidic residues" evidence="1">
    <location>
        <begin position="164"/>
        <end position="175"/>
    </location>
</feature>
<protein>
    <submittedName>
        <fullName evidence="3">Uncharacterized protein</fullName>
    </submittedName>
</protein>
<gene>
    <name evidence="2" type="ORF">ATL45_3210</name>
    <name evidence="3" type="ORF">SAMN05421805_10171</name>
</gene>
<dbReference type="Proteomes" id="UP000199398">
    <property type="component" value="Unassembled WGS sequence"/>
</dbReference>
<evidence type="ECO:0000256" key="1">
    <source>
        <dbReference type="SAM" id="MobiDB-lite"/>
    </source>
</evidence>
<dbReference type="STRING" id="455193.SAMN05421805_10171"/>
<feature type="compositionally biased region" description="Basic and acidic residues" evidence="1">
    <location>
        <begin position="65"/>
        <end position="78"/>
    </location>
</feature>
<dbReference type="OrthoDB" id="3689833at2"/>
<feature type="region of interest" description="Disordered" evidence="1">
    <location>
        <begin position="51"/>
        <end position="235"/>
    </location>
</feature>
<feature type="compositionally biased region" description="Polar residues" evidence="1">
    <location>
        <begin position="204"/>
        <end position="216"/>
    </location>
</feature>
<accession>A0A1I4QDV4</accession>
<name>A0A1I4QDV4_9PSEU</name>